<reference evidence="3" key="1">
    <citation type="submission" date="2015-03" db="EMBL/GenBank/DDBJ databases">
        <authorList>
            <person name="Nijsse Bart"/>
        </authorList>
    </citation>
    <scope>NUCLEOTIDE SEQUENCE [LARGE SCALE GENOMIC DNA]</scope>
</reference>
<evidence type="ECO:0000313" key="2">
    <source>
        <dbReference type="EMBL" id="CQR74796.1"/>
    </source>
</evidence>
<dbReference type="EMBL" id="CTRP01000015">
    <property type="protein sequence ID" value="CQR74796.1"/>
    <property type="molecule type" value="Genomic_DNA"/>
</dbReference>
<gene>
    <name evidence="2" type="ORF">SpAn4DRAFT_4153</name>
</gene>
<evidence type="ECO:0000256" key="1">
    <source>
        <dbReference type="SAM" id="MobiDB-lite"/>
    </source>
</evidence>
<organism evidence="2 3">
    <name type="scientific">Sporomusa ovata</name>
    <dbReference type="NCBI Taxonomy" id="2378"/>
    <lineage>
        <taxon>Bacteria</taxon>
        <taxon>Bacillati</taxon>
        <taxon>Bacillota</taxon>
        <taxon>Negativicutes</taxon>
        <taxon>Selenomonadales</taxon>
        <taxon>Sporomusaceae</taxon>
        <taxon>Sporomusa</taxon>
    </lineage>
</organism>
<dbReference type="Proteomes" id="UP000049855">
    <property type="component" value="Unassembled WGS sequence"/>
</dbReference>
<sequence length="39" mass="3933">MQQGTAPAPGGAGITPPLARMPASTFGMEPLLVVRQLAV</sequence>
<feature type="region of interest" description="Disordered" evidence="1">
    <location>
        <begin position="1"/>
        <end position="20"/>
    </location>
</feature>
<accession>A0A0U1L535</accession>
<dbReference type="AlphaFoldDB" id="A0A0U1L535"/>
<evidence type="ECO:0000313" key="3">
    <source>
        <dbReference type="Proteomes" id="UP000049855"/>
    </source>
</evidence>
<name>A0A0U1L535_9FIRM</name>
<keyword evidence="3" id="KW-1185">Reference proteome</keyword>
<feature type="compositionally biased region" description="Low complexity" evidence="1">
    <location>
        <begin position="1"/>
        <end position="18"/>
    </location>
</feature>
<protein>
    <submittedName>
        <fullName evidence="2">Uncharacterized protein</fullName>
    </submittedName>
</protein>
<proteinExistence type="predicted"/>